<dbReference type="GO" id="GO:0020037">
    <property type="term" value="F:heme binding"/>
    <property type="evidence" value="ECO:0007669"/>
    <property type="project" value="InterPro"/>
</dbReference>
<evidence type="ECO:0000313" key="2">
    <source>
        <dbReference type="EMBL" id="MBA2226204.1"/>
    </source>
</evidence>
<name>A0A7V8VDT4_9BACT</name>
<evidence type="ECO:0000313" key="3">
    <source>
        <dbReference type="Proteomes" id="UP000542342"/>
    </source>
</evidence>
<reference evidence="2 3" key="1">
    <citation type="submission" date="2020-07" db="EMBL/GenBank/DDBJ databases">
        <title>Thermogemmata thermophila gen. nov., sp. nov., a novel moderate thermophilic planctomycete from a Kamchatka hot spring.</title>
        <authorList>
            <person name="Elcheninov A.G."/>
            <person name="Podosokorskaya O.A."/>
            <person name="Kovaleva O.L."/>
            <person name="Novikov A."/>
            <person name="Bonch-Osmolovskaya E.A."/>
            <person name="Toshchakov S.V."/>
            <person name="Kublanov I.V."/>
        </authorList>
    </citation>
    <scope>NUCLEOTIDE SEQUENCE [LARGE SCALE GENOMIC DNA]</scope>
    <source>
        <strain evidence="2 3">2918</strain>
    </source>
</reference>
<dbReference type="RefSeq" id="WP_194537623.1">
    <property type="nucleotide sequence ID" value="NZ_JACEFB010000004.1"/>
</dbReference>
<comment type="caution">
    <text evidence="2">The sequence shown here is derived from an EMBL/GenBank/DDBJ whole genome shotgun (WGS) entry which is preliminary data.</text>
</comment>
<dbReference type="InterPro" id="IPR009050">
    <property type="entry name" value="Globin-like_sf"/>
</dbReference>
<organism evidence="2 3">
    <name type="scientific">Thermogemmata fonticola</name>
    <dbReference type="NCBI Taxonomy" id="2755323"/>
    <lineage>
        <taxon>Bacteria</taxon>
        <taxon>Pseudomonadati</taxon>
        <taxon>Planctomycetota</taxon>
        <taxon>Planctomycetia</taxon>
        <taxon>Gemmatales</taxon>
        <taxon>Gemmataceae</taxon>
        <taxon>Thermogemmata</taxon>
    </lineage>
</organism>
<dbReference type="InterPro" id="IPR044398">
    <property type="entry name" value="Globin-sensor_dom"/>
</dbReference>
<dbReference type="CDD" id="cd12124">
    <property type="entry name" value="Pgbs"/>
    <property type="match status" value="1"/>
</dbReference>
<dbReference type="InterPro" id="IPR012102">
    <property type="entry name" value="Protoglobin"/>
</dbReference>
<proteinExistence type="predicted"/>
<protein>
    <submittedName>
        <fullName evidence="2">Protogloblin ApPgb</fullName>
    </submittedName>
</protein>
<sequence length="200" mass="23148">MSTTPATIPGYTYGQADTARSPLTLEELRQLEQAVLWTPEDEQYLRQAGDVLADQIEAILDLWYGFVAAHPHLLRYFTDAQGQPIAEYLAAVRRRFGQWILDTCRRPRDQDWLNYQYEIGLRHHRTKKNQTDHVTNSATPVVPLRYLVAFIAPITITLRDFLARKGHSPAEVDKMYHAWFKAVTLQVALWCQPYVKDGDY</sequence>
<dbReference type="AlphaFoldDB" id="A0A7V8VDT4"/>
<dbReference type="GO" id="GO:0019825">
    <property type="term" value="F:oxygen binding"/>
    <property type="evidence" value="ECO:0007669"/>
    <property type="project" value="InterPro"/>
</dbReference>
<dbReference type="Pfam" id="PF11563">
    <property type="entry name" value="Protoglobin"/>
    <property type="match status" value="1"/>
</dbReference>
<dbReference type="Proteomes" id="UP000542342">
    <property type="component" value="Unassembled WGS sequence"/>
</dbReference>
<dbReference type="InterPro" id="IPR012292">
    <property type="entry name" value="Globin/Proto"/>
</dbReference>
<feature type="domain" description="Globin-sensor" evidence="1">
    <location>
        <begin position="26"/>
        <end position="199"/>
    </location>
</feature>
<dbReference type="Gene3D" id="1.10.490.10">
    <property type="entry name" value="Globins"/>
    <property type="match status" value="1"/>
</dbReference>
<keyword evidence="3" id="KW-1185">Reference proteome</keyword>
<gene>
    <name evidence="2" type="ORF">H0921_08525</name>
</gene>
<accession>A0A7V8VDT4</accession>
<dbReference type="EMBL" id="JACEFB010000004">
    <property type="protein sequence ID" value="MBA2226204.1"/>
    <property type="molecule type" value="Genomic_DNA"/>
</dbReference>
<evidence type="ECO:0000259" key="1">
    <source>
        <dbReference type="Pfam" id="PF11563"/>
    </source>
</evidence>
<dbReference type="SUPFAM" id="SSF46458">
    <property type="entry name" value="Globin-like"/>
    <property type="match status" value="1"/>
</dbReference>
<dbReference type="PIRSF" id="PIRSF014300">
    <property type="entry name" value="Protoglobin"/>
    <property type="match status" value="1"/>
</dbReference>